<proteinExistence type="inferred from homology"/>
<feature type="domain" description="Thioesterase" evidence="3">
    <location>
        <begin position="63"/>
        <end position="138"/>
    </location>
</feature>
<evidence type="ECO:0000313" key="5">
    <source>
        <dbReference type="Proteomes" id="UP000295361"/>
    </source>
</evidence>
<dbReference type="PANTHER" id="PTHR21660">
    <property type="entry name" value="THIOESTERASE SUPERFAMILY MEMBER-RELATED"/>
    <property type="match status" value="1"/>
</dbReference>
<evidence type="ECO:0000256" key="1">
    <source>
        <dbReference type="ARBA" id="ARBA00008324"/>
    </source>
</evidence>
<dbReference type="InterPro" id="IPR003736">
    <property type="entry name" value="PAAI_dom"/>
</dbReference>
<keyword evidence="5" id="KW-1185">Reference proteome</keyword>
<dbReference type="AlphaFoldDB" id="A0A4R6QSZ7"/>
<dbReference type="Proteomes" id="UP000295361">
    <property type="component" value="Unassembled WGS sequence"/>
</dbReference>
<protein>
    <submittedName>
        <fullName evidence="4">Uncharacterized protein (TIGR00369 family)</fullName>
    </submittedName>
</protein>
<dbReference type="InterPro" id="IPR006683">
    <property type="entry name" value="Thioestr_dom"/>
</dbReference>
<sequence length="148" mass="15911">MLHFRPHPRPCGPPTMNAAQLQEQIPRIFAPWITAMGLEVLETAPGRVLLKLPVKREFVHVGGVMCGQAAMAAADTAMVLAMMVELGEFRPMTTVQLQTSFLRPVSGDHCLVTATVLRSGKSLAFGSIDIANPDGRLAAQATTTYALL</sequence>
<organism evidence="4 5">
    <name type="scientific">Roseateles toxinivorans</name>
    <dbReference type="NCBI Taxonomy" id="270368"/>
    <lineage>
        <taxon>Bacteria</taxon>
        <taxon>Pseudomonadati</taxon>
        <taxon>Pseudomonadota</taxon>
        <taxon>Betaproteobacteria</taxon>
        <taxon>Burkholderiales</taxon>
        <taxon>Sphaerotilaceae</taxon>
        <taxon>Roseateles</taxon>
    </lineage>
</organism>
<name>A0A4R6QSZ7_9BURK</name>
<evidence type="ECO:0000313" key="4">
    <source>
        <dbReference type="EMBL" id="TDP74471.1"/>
    </source>
</evidence>
<keyword evidence="2" id="KW-0378">Hydrolase</keyword>
<accession>A0A4R6QSZ7</accession>
<dbReference type="EMBL" id="SNXS01000001">
    <property type="protein sequence ID" value="TDP74471.1"/>
    <property type="molecule type" value="Genomic_DNA"/>
</dbReference>
<dbReference type="Gene3D" id="3.10.129.10">
    <property type="entry name" value="Hotdog Thioesterase"/>
    <property type="match status" value="1"/>
</dbReference>
<dbReference type="SUPFAM" id="SSF54637">
    <property type="entry name" value="Thioesterase/thiol ester dehydrase-isomerase"/>
    <property type="match status" value="1"/>
</dbReference>
<evidence type="ECO:0000256" key="2">
    <source>
        <dbReference type="ARBA" id="ARBA00022801"/>
    </source>
</evidence>
<evidence type="ECO:0000259" key="3">
    <source>
        <dbReference type="Pfam" id="PF03061"/>
    </source>
</evidence>
<dbReference type="InterPro" id="IPR039298">
    <property type="entry name" value="ACOT13"/>
</dbReference>
<dbReference type="Pfam" id="PF03061">
    <property type="entry name" value="4HBT"/>
    <property type="match status" value="1"/>
</dbReference>
<dbReference type="InParanoid" id="A0A4R6QSZ7"/>
<reference evidence="4 5" key="1">
    <citation type="submission" date="2019-03" db="EMBL/GenBank/DDBJ databases">
        <title>Genomic Encyclopedia of Type Strains, Phase IV (KMG-IV): sequencing the most valuable type-strain genomes for metagenomic binning, comparative biology and taxonomic classification.</title>
        <authorList>
            <person name="Goeker M."/>
        </authorList>
    </citation>
    <scope>NUCLEOTIDE SEQUENCE [LARGE SCALE GENOMIC DNA]</scope>
    <source>
        <strain evidence="4 5">DSM 16998</strain>
    </source>
</reference>
<dbReference type="GO" id="GO:0047617">
    <property type="term" value="F:fatty acyl-CoA hydrolase activity"/>
    <property type="evidence" value="ECO:0007669"/>
    <property type="project" value="InterPro"/>
</dbReference>
<dbReference type="NCBIfam" id="TIGR00369">
    <property type="entry name" value="unchar_dom_1"/>
    <property type="match status" value="1"/>
</dbReference>
<dbReference type="CDD" id="cd03443">
    <property type="entry name" value="PaaI_thioesterase"/>
    <property type="match status" value="1"/>
</dbReference>
<dbReference type="PANTHER" id="PTHR21660:SF1">
    <property type="entry name" value="ACYL-COENZYME A THIOESTERASE 13"/>
    <property type="match status" value="1"/>
</dbReference>
<comment type="caution">
    <text evidence="4">The sequence shown here is derived from an EMBL/GenBank/DDBJ whole genome shotgun (WGS) entry which is preliminary data.</text>
</comment>
<comment type="similarity">
    <text evidence="1">Belongs to the thioesterase PaaI family.</text>
</comment>
<dbReference type="InterPro" id="IPR029069">
    <property type="entry name" value="HotDog_dom_sf"/>
</dbReference>
<gene>
    <name evidence="4" type="ORF">DES47_101530</name>
</gene>